<dbReference type="InterPro" id="IPR024253">
    <property type="entry name" value="Phosducin_thioredoxin-like_dom"/>
</dbReference>
<dbReference type="AlphaFoldDB" id="A0A8J2SJ95"/>
<evidence type="ECO:0000313" key="4">
    <source>
        <dbReference type="EMBL" id="CAH0367564.1"/>
    </source>
</evidence>
<accession>A0A8J2SJ95</accession>
<feature type="region of interest" description="Disordered" evidence="2">
    <location>
        <begin position="246"/>
        <end position="277"/>
    </location>
</feature>
<dbReference type="OrthoDB" id="45518at2759"/>
<dbReference type="PANTHER" id="PTHR45809">
    <property type="entry name" value="VIRAL IAP-ASSOCIATED FACTOR HOMOLOG"/>
    <property type="match status" value="1"/>
</dbReference>
<reference evidence="4" key="1">
    <citation type="submission" date="2021-11" db="EMBL/GenBank/DDBJ databases">
        <authorList>
            <consortium name="Genoscope - CEA"/>
            <person name="William W."/>
        </authorList>
    </citation>
    <scope>NUCLEOTIDE SEQUENCE</scope>
</reference>
<gene>
    <name evidence="4" type="ORF">PECAL_2P05900</name>
</gene>
<dbReference type="PANTHER" id="PTHR45809:SF3">
    <property type="entry name" value="VIRAL IAP-ASSOCIATED FACTOR HOMOLOG"/>
    <property type="match status" value="1"/>
</dbReference>
<sequence>MADRGAQSTPFTTQLTDFDDALIKRGICSREQCLLAKGMSEDQVLDTLVAEEVELQTRAAEDTLRASLLDRELNPERVREEIAANATAQQLDELEEDDDFCDDAFLAKYREQRISELKVKQKAKVHGEVVEIARDQWTREINAASNLSWVFVHLYEDHVRDCVVLNRVLAEIAKRHAQVKFVKIRAKTAVPDWPDGNLPAAYLYKDGEMRTQLVGSREIATGPPPFTALSVERKLVELGVLAAADVEEDGSEDEEREASHRRSAYSRDDGATWDASS</sequence>
<dbReference type="Gene3D" id="3.40.30.10">
    <property type="entry name" value="Glutaredoxin"/>
    <property type="match status" value="1"/>
</dbReference>
<dbReference type="Proteomes" id="UP000789595">
    <property type="component" value="Unassembled WGS sequence"/>
</dbReference>
<dbReference type="GO" id="GO:0006457">
    <property type="term" value="P:protein folding"/>
    <property type="evidence" value="ECO:0007669"/>
    <property type="project" value="TreeGrafter"/>
</dbReference>
<dbReference type="InterPro" id="IPR051498">
    <property type="entry name" value="Phosducin-like_chap/apop_reg"/>
</dbReference>
<dbReference type="InterPro" id="IPR036249">
    <property type="entry name" value="Thioredoxin-like_sf"/>
</dbReference>
<dbReference type="EMBL" id="CAKKNE010000002">
    <property type="protein sequence ID" value="CAH0367564.1"/>
    <property type="molecule type" value="Genomic_DNA"/>
</dbReference>
<feature type="compositionally biased region" description="Acidic residues" evidence="2">
    <location>
        <begin position="246"/>
        <end position="256"/>
    </location>
</feature>
<keyword evidence="5" id="KW-1185">Reference proteome</keyword>
<dbReference type="SUPFAM" id="SSF52833">
    <property type="entry name" value="Thioredoxin-like"/>
    <property type="match status" value="1"/>
</dbReference>
<dbReference type="Pfam" id="PF02114">
    <property type="entry name" value="Phosducin"/>
    <property type="match status" value="1"/>
</dbReference>
<evidence type="ECO:0000313" key="5">
    <source>
        <dbReference type="Proteomes" id="UP000789595"/>
    </source>
</evidence>
<evidence type="ECO:0000256" key="2">
    <source>
        <dbReference type="SAM" id="MobiDB-lite"/>
    </source>
</evidence>
<comment type="caution">
    <text evidence="4">The sequence shown here is derived from an EMBL/GenBank/DDBJ whole genome shotgun (WGS) entry which is preliminary data.</text>
</comment>
<dbReference type="GO" id="GO:0005737">
    <property type="term" value="C:cytoplasm"/>
    <property type="evidence" value="ECO:0007669"/>
    <property type="project" value="TreeGrafter"/>
</dbReference>
<protein>
    <recommendedName>
        <fullName evidence="3">Phosducin domain-containing protein</fullName>
    </recommendedName>
</protein>
<name>A0A8J2SJ95_9STRA</name>
<evidence type="ECO:0000256" key="1">
    <source>
        <dbReference type="ARBA" id="ARBA00009686"/>
    </source>
</evidence>
<evidence type="ECO:0000259" key="3">
    <source>
        <dbReference type="Pfam" id="PF02114"/>
    </source>
</evidence>
<comment type="similarity">
    <text evidence="1">Belongs to the phosducin family.</text>
</comment>
<feature type="domain" description="Phosducin" evidence="3">
    <location>
        <begin position="77"/>
        <end position="245"/>
    </location>
</feature>
<proteinExistence type="inferred from homology"/>
<feature type="compositionally biased region" description="Basic and acidic residues" evidence="2">
    <location>
        <begin position="257"/>
        <end position="270"/>
    </location>
</feature>
<organism evidence="4 5">
    <name type="scientific">Pelagomonas calceolata</name>
    <dbReference type="NCBI Taxonomy" id="35677"/>
    <lineage>
        <taxon>Eukaryota</taxon>
        <taxon>Sar</taxon>
        <taxon>Stramenopiles</taxon>
        <taxon>Ochrophyta</taxon>
        <taxon>Pelagophyceae</taxon>
        <taxon>Pelagomonadales</taxon>
        <taxon>Pelagomonadaceae</taxon>
        <taxon>Pelagomonas</taxon>
    </lineage>
</organism>